<feature type="compositionally biased region" description="Polar residues" evidence="2">
    <location>
        <begin position="375"/>
        <end position="397"/>
    </location>
</feature>
<keyword evidence="1" id="KW-0175">Coiled coil</keyword>
<dbReference type="EMBL" id="JAEAOA010001978">
    <property type="protein sequence ID" value="KAK3605766.1"/>
    <property type="molecule type" value="Genomic_DNA"/>
</dbReference>
<feature type="compositionally biased region" description="Polar residues" evidence="2">
    <location>
        <begin position="1985"/>
        <end position="1997"/>
    </location>
</feature>
<feature type="compositionally biased region" description="Polar residues" evidence="2">
    <location>
        <begin position="2203"/>
        <end position="2214"/>
    </location>
</feature>
<feature type="region of interest" description="Disordered" evidence="2">
    <location>
        <begin position="464"/>
        <end position="490"/>
    </location>
</feature>
<feature type="region of interest" description="Disordered" evidence="2">
    <location>
        <begin position="2243"/>
        <end position="2307"/>
    </location>
</feature>
<feature type="compositionally biased region" description="Polar residues" evidence="2">
    <location>
        <begin position="1481"/>
        <end position="1505"/>
    </location>
</feature>
<comment type="caution">
    <text evidence="3">The sequence shown here is derived from an EMBL/GenBank/DDBJ whole genome shotgun (WGS) entry which is preliminary data.</text>
</comment>
<feature type="compositionally biased region" description="Low complexity" evidence="2">
    <location>
        <begin position="1546"/>
        <end position="1559"/>
    </location>
</feature>
<feature type="compositionally biased region" description="Polar residues" evidence="2">
    <location>
        <begin position="1361"/>
        <end position="1378"/>
    </location>
</feature>
<feature type="compositionally biased region" description="Polar residues" evidence="2">
    <location>
        <begin position="1211"/>
        <end position="1230"/>
    </location>
</feature>
<feature type="compositionally biased region" description="Low complexity" evidence="2">
    <location>
        <begin position="909"/>
        <end position="918"/>
    </location>
</feature>
<feature type="compositionally biased region" description="Basic and acidic residues" evidence="2">
    <location>
        <begin position="2006"/>
        <end position="2031"/>
    </location>
</feature>
<feature type="compositionally biased region" description="Basic and acidic residues" evidence="2">
    <location>
        <begin position="2043"/>
        <end position="2068"/>
    </location>
</feature>
<reference evidence="3" key="1">
    <citation type="journal article" date="2021" name="Genome Biol. Evol.">
        <title>A High-Quality Reference Genome for a Parasitic Bivalve with Doubly Uniparental Inheritance (Bivalvia: Unionida).</title>
        <authorList>
            <person name="Smith C.H."/>
        </authorList>
    </citation>
    <scope>NUCLEOTIDE SEQUENCE</scope>
    <source>
        <strain evidence="3">CHS0354</strain>
    </source>
</reference>
<feature type="compositionally biased region" description="Polar residues" evidence="2">
    <location>
        <begin position="1513"/>
        <end position="1545"/>
    </location>
</feature>
<feature type="region of interest" description="Disordered" evidence="2">
    <location>
        <begin position="364"/>
        <end position="405"/>
    </location>
</feature>
<keyword evidence="4" id="KW-1185">Reference proteome</keyword>
<feature type="region of interest" description="Disordered" evidence="2">
    <location>
        <begin position="1201"/>
        <end position="1271"/>
    </location>
</feature>
<feature type="compositionally biased region" description="Basic and acidic residues" evidence="2">
    <location>
        <begin position="1107"/>
        <end position="1144"/>
    </location>
</feature>
<feature type="region of interest" description="Disordered" evidence="2">
    <location>
        <begin position="26"/>
        <end position="49"/>
    </location>
</feature>
<evidence type="ECO:0000256" key="2">
    <source>
        <dbReference type="SAM" id="MobiDB-lite"/>
    </source>
</evidence>
<gene>
    <name evidence="3" type="ORF">CHS0354_033968</name>
</gene>
<feature type="compositionally biased region" description="Basic and acidic residues" evidence="2">
    <location>
        <begin position="1407"/>
        <end position="1421"/>
    </location>
</feature>
<feature type="compositionally biased region" description="Polar residues" evidence="2">
    <location>
        <begin position="1697"/>
        <end position="1724"/>
    </location>
</feature>
<dbReference type="GO" id="GO:0005814">
    <property type="term" value="C:centriole"/>
    <property type="evidence" value="ECO:0007669"/>
    <property type="project" value="TreeGrafter"/>
</dbReference>
<evidence type="ECO:0008006" key="5">
    <source>
        <dbReference type="Google" id="ProtNLM"/>
    </source>
</evidence>
<dbReference type="PANTHER" id="PTHR21553:SF26">
    <property type="entry name" value="ALMS MOTIF DOMAIN-CONTAINING PROTEIN"/>
    <property type="match status" value="1"/>
</dbReference>
<proteinExistence type="predicted"/>
<feature type="region of interest" description="Disordered" evidence="2">
    <location>
        <begin position="858"/>
        <end position="924"/>
    </location>
</feature>
<feature type="compositionally biased region" description="Polar residues" evidence="2">
    <location>
        <begin position="2150"/>
        <end position="2163"/>
    </location>
</feature>
<dbReference type="GO" id="GO:0005813">
    <property type="term" value="C:centrosome"/>
    <property type="evidence" value="ECO:0007669"/>
    <property type="project" value="TreeGrafter"/>
</dbReference>
<feature type="coiled-coil region" evidence="1">
    <location>
        <begin position="573"/>
        <end position="600"/>
    </location>
</feature>
<dbReference type="Proteomes" id="UP001195483">
    <property type="component" value="Unassembled WGS sequence"/>
</dbReference>
<feature type="region of interest" description="Disordered" evidence="2">
    <location>
        <begin position="1349"/>
        <end position="1380"/>
    </location>
</feature>
<feature type="compositionally biased region" description="Polar residues" evidence="2">
    <location>
        <begin position="2172"/>
        <end position="2186"/>
    </location>
</feature>
<evidence type="ECO:0000313" key="3">
    <source>
        <dbReference type="EMBL" id="KAK3605766.1"/>
    </source>
</evidence>
<feature type="region of interest" description="Disordered" evidence="2">
    <location>
        <begin position="1688"/>
        <end position="1724"/>
    </location>
</feature>
<reference evidence="3" key="2">
    <citation type="journal article" date="2021" name="Genome Biol. Evol.">
        <title>Developing a high-quality reference genome for a parasitic bivalve with doubly uniparental inheritance (Bivalvia: Unionida).</title>
        <authorList>
            <person name="Smith C.H."/>
        </authorList>
    </citation>
    <scope>NUCLEOTIDE SEQUENCE</scope>
    <source>
        <strain evidence="3">CHS0354</strain>
        <tissue evidence="3">Mantle</tissue>
    </source>
</reference>
<feature type="region of interest" description="Disordered" evidence="2">
    <location>
        <begin position="1444"/>
        <end position="1566"/>
    </location>
</feature>
<feature type="region of interest" description="Disordered" evidence="2">
    <location>
        <begin position="1392"/>
        <end position="1432"/>
    </location>
</feature>
<feature type="region of interest" description="Disordered" evidence="2">
    <location>
        <begin position="2148"/>
        <end position="2219"/>
    </location>
</feature>
<reference evidence="3" key="3">
    <citation type="submission" date="2023-05" db="EMBL/GenBank/DDBJ databases">
        <authorList>
            <person name="Smith C.H."/>
        </authorList>
    </citation>
    <scope>NUCLEOTIDE SEQUENCE</scope>
    <source>
        <strain evidence="3">CHS0354</strain>
        <tissue evidence="3">Mantle</tissue>
    </source>
</reference>
<feature type="region of interest" description="Disordered" evidence="2">
    <location>
        <begin position="242"/>
        <end position="267"/>
    </location>
</feature>
<feature type="region of interest" description="Disordered" evidence="2">
    <location>
        <begin position="1850"/>
        <end position="2129"/>
    </location>
</feature>
<feature type="compositionally biased region" description="Basic residues" evidence="2">
    <location>
        <begin position="2287"/>
        <end position="2307"/>
    </location>
</feature>
<feature type="compositionally biased region" description="Polar residues" evidence="2">
    <location>
        <begin position="1630"/>
        <end position="1641"/>
    </location>
</feature>
<feature type="region of interest" description="Disordered" evidence="2">
    <location>
        <begin position="1107"/>
        <end position="1158"/>
    </location>
</feature>
<dbReference type="GO" id="GO:0046599">
    <property type="term" value="P:regulation of centriole replication"/>
    <property type="evidence" value="ECO:0007669"/>
    <property type="project" value="TreeGrafter"/>
</dbReference>
<feature type="compositionally biased region" description="Low complexity" evidence="2">
    <location>
        <begin position="1607"/>
        <end position="1625"/>
    </location>
</feature>
<feature type="compositionally biased region" description="Polar residues" evidence="2">
    <location>
        <begin position="1586"/>
        <end position="1600"/>
    </location>
</feature>
<feature type="compositionally biased region" description="Basic and acidic residues" evidence="2">
    <location>
        <begin position="39"/>
        <end position="49"/>
    </location>
</feature>
<feature type="coiled-coil region" evidence="1">
    <location>
        <begin position="78"/>
        <end position="113"/>
    </location>
</feature>
<organism evidence="3 4">
    <name type="scientific">Potamilus streckersoni</name>
    <dbReference type="NCBI Taxonomy" id="2493646"/>
    <lineage>
        <taxon>Eukaryota</taxon>
        <taxon>Metazoa</taxon>
        <taxon>Spiralia</taxon>
        <taxon>Lophotrochozoa</taxon>
        <taxon>Mollusca</taxon>
        <taxon>Bivalvia</taxon>
        <taxon>Autobranchia</taxon>
        <taxon>Heteroconchia</taxon>
        <taxon>Palaeoheterodonta</taxon>
        <taxon>Unionida</taxon>
        <taxon>Unionoidea</taxon>
        <taxon>Unionidae</taxon>
        <taxon>Ambleminae</taxon>
        <taxon>Lampsilini</taxon>
        <taxon>Potamilus</taxon>
    </lineage>
</organism>
<accession>A0AAE0T8K8</accession>
<evidence type="ECO:0000313" key="4">
    <source>
        <dbReference type="Proteomes" id="UP001195483"/>
    </source>
</evidence>
<name>A0AAE0T8K8_9BIVA</name>
<feature type="compositionally biased region" description="Basic and acidic residues" evidence="2">
    <location>
        <begin position="1892"/>
        <end position="1911"/>
    </location>
</feature>
<feature type="compositionally biased region" description="Basic and acidic residues" evidence="2">
    <location>
        <begin position="254"/>
        <end position="267"/>
    </location>
</feature>
<feature type="compositionally biased region" description="Basic and acidic residues" evidence="2">
    <location>
        <begin position="1918"/>
        <end position="1956"/>
    </location>
</feature>
<protein>
    <recommendedName>
        <fullName evidence="5">Centrosomal protein of 295 kDa</fullName>
    </recommendedName>
</protein>
<sequence>MKLKPVAGFIDTYQCIEEQRKVEEMKAKKGRLKLSPNEEAQRIKEETERRRKIRLQQVRAQCKENAAKVRHAVKQEKHYQLMKLASDLKNQLDDEKEERIKHLEEQYENSLRSIGIGHKEAGQQVGVDHEAERQLMHGEENLRAEARGKAALEREQAERAWKEYQKNKSIIARKQALDVERERASEIAAMPPPPPDPLIVMEKIQQRKPVKTVDLEAFSTTRYHMLPEVAVDRAAFSQTEMDAKQAALEEEERIQERDRERKRLSQDQLERARVRHNMALEKELLRQDYERIMHDLSDLQRADRDRRQKAVANIPKQVFEPPHIRLQDLEEKQNEMEQKFEDMYMAGTNNMGDINLVLDAYPPPMTPSDGEGLESESTQIPEPTLPTSSVLRDSTNLPRKGPAAKPEKVLRKLMDRIKNQRQEWMSHSMHEVEGVEVQDINTGNQTLHEVYRDKDMDLSEHSISAKKSPKARHPGQVVIHSPPEKLPRVNSPVMNGFKTGPSEGHLAGQTLVHPMEYAAKLRPQTTGQGQGPPHQTAKVTNLPQGIQPSSPRIAEQATLQREAQTLEETVMQQKLILEQKRQLEEKLRQLSEQHHSLQRHNKPLSAASSIPKQVPTMTAPSFQPMSSIPPTLTSNTASQYSSALHSFQQQNSTTGSTFTPMGSQRDLSGFANRDMAGDKQSEHLQKVKQYQQELLARHEQSKQVLEETKAEIERRRQYLMQRFPKLDLSRLENLGARYLEQDGMKNAQSQSQGFIPTTFSSSVVGHVATDSSVLPFVGQSKHASVSSIVASLASHPYYASRLSQPASDKEWLGDAAKKSQVPDGPVSAHYTFDSIRKSLPFDGNDSYASRQLRVYDTKNYSPDTSRTETDEEGDITLTSVTSPTDHRGALRVRGSAKDKSLTTEDSETESSSSSVMETRGATKTREEDLLQQLQAIHRQKEEIIHQHQLGQQRLREQQDKLKAKMAKATSNKFQDQLQEIHRKKEDIVLRHAPATVGQLSNLSPDELRNQLKNIQKRKEEIVHEFLPDLSPGSSGEEGVQQDTKDISWEVPDHQRHNLSTIIEVDSPVSSAKLSKSGFSSQSSNDGVASGHLRWSQDLAQTAQTIKEKSSHMDLEPSCHPKSSHMDLEPSCHPKSSHMDLEPSCHPKSSSGMSLHPATAGCQKYKPEDIAEILYRAKRFDPEVLTELQQQTNNVFDQIMAGLDDDSPASRGYNSRGSLSTRSFTPDSFSTGPVDEESISHSRGERVVQNSMNGPTITERKSKMDVQSDNGFRSSKTWADELSEYKETFYPPKSENQTVSSAESSFKILKPDNEEDQRVATAQLYSHETDSVFNTGLDRFRVYKSIYQGSETSRTTQDRETSSGSDLPYSTDNSASQGIGTKDKMGFLRVENEGEFSRQVDNTSTLRRSNEKTSPDESDKSVRNSLSQYSGDGGRELFSLSAIESHSSSNAGKRSLEPPTRKSPVGFNAETDSSRSRLLDSNSQPLSEYSLSTTPENLVLNSQGNLRNKKKSDGSLNFDMSSGPLLSSGTISGITEESPSFRGTGQLTSLSLSTDTESPSHGTKATISFAPVSMEMLKSIHDKSESLKSGSKPNTHILSENSFSTTSGLSLSQYSNQSNESQLQLSKGESAVSNNSSESGTSVLEKRFASLDQLISESKMLIAKHKQLIDKNKKLEGAQSGLKEGTLAEKRLSREITPDSSLIETDQSPAKKSRETSYLTSGRTIPERTNQSFSSLDSFKDKFDKFEASMTDGSKSETNKFGASWIDDSFGKARPVGPSVLNNFKISKDKVSGDKMDDSMNSISKGRTTIDDSSQLYKSDTSKISGTGLFSHLSSAKKQTTTDENSLEYLSENSRGISEEPNLTLITLESDEEERDKSAGKASDSEDSSLLSFEHHEKLIDVDSLERSHSMVEKNSMSESERKTQDQKHMELMDETSKRVTELKEKTKAMRKERESECEPVFRAVPGHAETTLSMSMKFSAHTPVRRNSLSLEKSTLSDLGVEQEDKDEKSPESGRSRALENDKKKLERSRSVDSGSTRSKFMRSLELDLAKSLRDQRDDSGKGSEKRVVAVPLNKALQPRGKNSAKTPDSPSPSPRSRPAGGQPQKFLYGQGKSLDNEQPDVSKSKPFMGIGSLAGEIKLFGGSKGLAQKNVQNGRNGQSALPRQQALKPQASKQTEGLSKTLSSWKKSRTMKPTGLIPQPVSAKSSTVNTKVPPNSVKVLPDEFDISAASIEEEKRRIAEREEYERKLRAYNPRLFRLNASLEDDEDQAPRSGQGAEKQDEETSKKKSKDKRKKSHSKKTQKKEKR</sequence>
<dbReference type="PANTHER" id="PTHR21553">
    <property type="entry name" value="ALMS1-RELATED"/>
    <property type="match status" value="1"/>
</dbReference>
<feature type="region of interest" description="Disordered" evidence="2">
    <location>
        <begin position="1581"/>
        <end position="1600"/>
    </location>
</feature>
<feature type="region of interest" description="Disordered" evidence="2">
    <location>
        <begin position="1607"/>
        <end position="1641"/>
    </location>
</feature>
<evidence type="ECO:0000256" key="1">
    <source>
        <dbReference type="SAM" id="Coils"/>
    </source>
</evidence>
<dbReference type="GO" id="GO:0005829">
    <property type="term" value="C:cytosol"/>
    <property type="evidence" value="ECO:0007669"/>
    <property type="project" value="TreeGrafter"/>
</dbReference>
<feature type="coiled-coil region" evidence="1">
    <location>
        <begin position="691"/>
        <end position="722"/>
    </location>
</feature>